<dbReference type="Proteomes" id="UP000786811">
    <property type="component" value="Unassembled WGS sequence"/>
</dbReference>
<evidence type="ECO:0000313" key="2">
    <source>
        <dbReference type="Proteomes" id="UP000786811"/>
    </source>
</evidence>
<accession>A0A8J2HMI6</accession>
<feature type="non-terminal residue" evidence="1">
    <location>
        <position position="1"/>
    </location>
</feature>
<proteinExistence type="predicted"/>
<name>A0A8J2HMI6_COTCN</name>
<keyword evidence="2" id="KW-1185">Reference proteome</keyword>
<comment type="caution">
    <text evidence="1">The sequence shown here is derived from an EMBL/GenBank/DDBJ whole genome shotgun (WGS) entry which is preliminary data.</text>
</comment>
<dbReference type="EMBL" id="CAJNRD030001124">
    <property type="protein sequence ID" value="CAG5108799.1"/>
    <property type="molecule type" value="Genomic_DNA"/>
</dbReference>
<gene>
    <name evidence="1" type="ORF">HICCMSTLAB_LOCUS13435</name>
</gene>
<sequence length="65" mass="6837">AVAIVGNNNPTIKLPPQLQILPTAIAVGRGDTSNNSEPINVIYSPLILTIIANPINKTIRHTALA</sequence>
<reference evidence="1" key="1">
    <citation type="submission" date="2021-04" db="EMBL/GenBank/DDBJ databases">
        <authorList>
            <person name="Chebbi M.A.C M."/>
        </authorList>
    </citation>
    <scope>NUCLEOTIDE SEQUENCE</scope>
</reference>
<protein>
    <submittedName>
        <fullName evidence="1">Uncharacterized protein</fullName>
    </submittedName>
</protein>
<organism evidence="1 2">
    <name type="scientific">Cotesia congregata</name>
    <name type="common">Parasitoid wasp</name>
    <name type="synonym">Apanteles congregatus</name>
    <dbReference type="NCBI Taxonomy" id="51543"/>
    <lineage>
        <taxon>Eukaryota</taxon>
        <taxon>Metazoa</taxon>
        <taxon>Ecdysozoa</taxon>
        <taxon>Arthropoda</taxon>
        <taxon>Hexapoda</taxon>
        <taxon>Insecta</taxon>
        <taxon>Pterygota</taxon>
        <taxon>Neoptera</taxon>
        <taxon>Endopterygota</taxon>
        <taxon>Hymenoptera</taxon>
        <taxon>Apocrita</taxon>
        <taxon>Ichneumonoidea</taxon>
        <taxon>Braconidae</taxon>
        <taxon>Microgastrinae</taxon>
        <taxon>Cotesia</taxon>
    </lineage>
</organism>
<dbReference type="AlphaFoldDB" id="A0A8J2HMI6"/>
<evidence type="ECO:0000313" key="1">
    <source>
        <dbReference type="EMBL" id="CAG5108799.1"/>
    </source>
</evidence>